<dbReference type="Proteomes" id="UP000290540">
    <property type="component" value="Unassembled WGS sequence"/>
</dbReference>
<name>A0A4Q2V218_FUSOX</name>
<evidence type="ECO:0000313" key="1">
    <source>
        <dbReference type="EMBL" id="RYC78839.1"/>
    </source>
</evidence>
<comment type="caution">
    <text evidence="1">The sequence shown here is derived from an EMBL/GenBank/DDBJ whole genome shotgun (WGS) entry which is preliminary data.</text>
</comment>
<accession>A0A4Q2V218</accession>
<proteinExistence type="predicted"/>
<protein>
    <submittedName>
        <fullName evidence="1">Uncharacterized protein</fullName>
    </submittedName>
</protein>
<dbReference type="AlphaFoldDB" id="A0A4Q2V218"/>
<reference evidence="1 2" key="1">
    <citation type="submission" date="2016-12" db="EMBL/GenBank/DDBJ databases">
        <title>Draft genome sequence of Fusarium oxysporum causing rot on Narcissus.</title>
        <authorList>
            <person name="Armitage A.D."/>
            <person name="Taylor A."/>
            <person name="Clarkson J.P."/>
            <person name="Harrison R.J."/>
            <person name="Jackson A.C."/>
        </authorList>
    </citation>
    <scope>NUCLEOTIDE SEQUENCE [LARGE SCALE GENOMIC DNA]</scope>
    <source>
        <strain evidence="1 2">N139</strain>
    </source>
</reference>
<evidence type="ECO:0000313" key="2">
    <source>
        <dbReference type="Proteomes" id="UP000290540"/>
    </source>
</evidence>
<organism evidence="1 2">
    <name type="scientific">Fusarium oxysporum f. sp. narcissi</name>
    <dbReference type="NCBI Taxonomy" id="451672"/>
    <lineage>
        <taxon>Eukaryota</taxon>
        <taxon>Fungi</taxon>
        <taxon>Dikarya</taxon>
        <taxon>Ascomycota</taxon>
        <taxon>Pezizomycotina</taxon>
        <taxon>Sordariomycetes</taxon>
        <taxon>Hypocreomycetidae</taxon>
        <taxon>Hypocreales</taxon>
        <taxon>Nectriaceae</taxon>
        <taxon>Fusarium</taxon>
        <taxon>Fusarium oxysporum species complex</taxon>
    </lineage>
</organism>
<gene>
    <name evidence="1" type="ORF">BFJ63_vAg18287</name>
</gene>
<dbReference type="EMBL" id="MQTW01000899">
    <property type="protein sequence ID" value="RYC78839.1"/>
    <property type="molecule type" value="Genomic_DNA"/>
</dbReference>
<sequence length="110" mass="12145">MELEWTFGLGTEGSSSRHVCAVLLVQSQNFTLQGGHLFFTSFKAGQMLPFTKPNLSESEEWEDYKTIGQSGLATCQMPCYLGSYLSLLLAECTWKDPTGLLCRPIAPSTD</sequence>